<evidence type="ECO:0000259" key="2">
    <source>
        <dbReference type="Pfam" id="PF00326"/>
    </source>
</evidence>
<evidence type="ECO:0000313" key="4">
    <source>
        <dbReference type="EMBL" id="RKH38344.1"/>
    </source>
</evidence>
<dbReference type="InterPro" id="IPR029058">
    <property type="entry name" value="AB_hydrolase_fold"/>
</dbReference>
<name>A0A3A8NG31_9BACT</name>
<dbReference type="PANTHER" id="PTHR11731">
    <property type="entry name" value="PROTEASE FAMILY S9B,C DIPEPTIDYL-PEPTIDASE IV-RELATED"/>
    <property type="match status" value="1"/>
</dbReference>
<dbReference type="EMBL" id="RAWG01000199">
    <property type="protein sequence ID" value="RKH38344.1"/>
    <property type="molecule type" value="Genomic_DNA"/>
</dbReference>
<feature type="domain" description="Peptidase S9 prolyl oligopeptidase catalytic" evidence="2">
    <location>
        <begin position="547"/>
        <end position="745"/>
    </location>
</feature>
<dbReference type="Proteomes" id="UP000273405">
    <property type="component" value="Unassembled WGS sequence"/>
</dbReference>
<dbReference type="Pfam" id="PF00930">
    <property type="entry name" value="DPPIV_N"/>
    <property type="match status" value="1"/>
</dbReference>
<comment type="caution">
    <text evidence="4">The sequence shown here is derived from an EMBL/GenBank/DDBJ whole genome shotgun (WGS) entry which is preliminary data.</text>
</comment>
<feature type="chain" id="PRO_5017261917" evidence="1">
    <location>
        <begin position="25"/>
        <end position="745"/>
    </location>
</feature>
<keyword evidence="5" id="KW-1185">Reference proteome</keyword>
<dbReference type="Pfam" id="PF00326">
    <property type="entry name" value="Peptidase_S9"/>
    <property type="match status" value="1"/>
</dbReference>
<dbReference type="RefSeq" id="WP_120628087.1">
    <property type="nucleotide sequence ID" value="NZ_RAWG01000199.1"/>
</dbReference>
<evidence type="ECO:0000313" key="5">
    <source>
        <dbReference type="Proteomes" id="UP000273405"/>
    </source>
</evidence>
<dbReference type="InterPro" id="IPR002469">
    <property type="entry name" value="Peptidase_S9B_N"/>
</dbReference>
<dbReference type="GO" id="GO:0006508">
    <property type="term" value="P:proteolysis"/>
    <property type="evidence" value="ECO:0007669"/>
    <property type="project" value="InterPro"/>
</dbReference>
<sequence length="745" mass="82031">MGFQRRIPQVLAAVLLFAGAPGLAQQPPPPVAASARKQSDTAFLRQLAETRHFMNGRPVGVRITPDEQSVLFLRTSPTSNVQMLYAFDVASGQTRELLTPEALLKGAEETLSPEEKARRERMRVSASGFTSFGLSEDGTRLLVPLSGRLYAVDRATGKTTELKAGPGVIDPRLSPDGKQVAYVRGHDVYRVDLKANQEKRVTQGGTAEKTHGLAEFVAQEEMGRFSGYWWSPDAKSIAYTESDTSEVEKLTLADMMHPEQGAQTFPYPRAGKANAKVRLGVTPITGGKTVWAQWDARKYPYLATVKWDKGGPLTLVVQNRLQTEVQVLAVDPATGKTRVLLTEQDKAWINLQQQFPLWLEDGSGFLWYTERNGAAEVELRKATGELDRSLVKPGAGFRNLARFVQSDKTLFFSGDPNPTEMHLWRVKAGGAPERVATGSTGPSIEFGMVSNTGGLMVLSSQGPKSMPRSFVLKGDGTKLGELPEVAQEPGFTPNFEVRQVGARKFWTSLVKPRDFKPGTKLPVIVDIYGGPITTVVGQSMASHLLDQWMADQGFLVVKVDGRGTPLRTSEWNRAVKHDFATITLDDQIEAVQALAKEVPELDLQRVGITGWSFGGYMSALAVMKRPDFFKAAVAGALVTDWRDYDTHATERYLGLPDETPQAYEVSNLLTYAKKEGPIGALLMLHGTADDNVYFFHALKLSDALFRAGKPHQLLLLSGLTHMVMEPLATQRVYERVMAHFQQNLK</sequence>
<dbReference type="InterPro" id="IPR050278">
    <property type="entry name" value="Serine_Prot_S9B/DPPIV"/>
</dbReference>
<dbReference type="OrthoDB" id="9806163at2"/>
<evidence type="ECO:0000256" key="1">
    <source>
        <dbReference type="SAM" id="SignalP"/>
    </source>
</evidence>
<proteinExistence type="predicted"/>
<keyword evidence="1" id="KW-0732">Signal</keyword>
<reference evidence="5" key="1">
    <citation type="submission" date="2018-09" db="EMBL/GenBank/DDBJ databases">
        <authorList>
            <person name="Livingstone P.G."/>
            <person name="Whitworth D.E."/>
        </authorList>
    </citation>
    <scope>NUCLEOTIDE SEQUENCE [LARGE SCALE GENOMIC DNA]</scope>
    <source>
        <strain evidence="5">CA040B</strain>
    </source>
</reference>
<feature type="signal peptide" evidence="1">
    <location>
        <begin position="1"/>
        <end position="24"/>
    </location>
</feature>
<gene>
    <name evidence="4" type="ORF">D7X12_26635</name>
</gene>
<dbReference type="SUPFAM" id="SSF53474">
    <property type="entry name" value="alpha/beta-Hydrolases"/>
    <property type="match status" value="1"/>
</dbReference>
<dbReference type="AlphaFoldDB" id="A0A3A8NG31"/>
<dbReference type="GO" id="GO:0008239">
    <property type="term" value="F:dipeptidyl-peptidase activity"/>
    <property type="evidence" value="ECO:0007669"/>
    <property type="project" value="TreeGrafter"/>
</dbReference>
<dbReference type="PANTHER" id="PTHR11731:SF193">
    <property type="entry name" value="DIPEPTIDYL PEPTIDASE 9"/>
    <property type="match status" value="1"/>
</dbReference>
<organism evidence="4 5">
    <name type="scientific">Corallococcus sicarius</name>
    <dbReference type="NCBI Taxonomy" id="2316726"/>
    <lineage>
        <taxon>Bacteria</taxon>
        <taxon>Pseudomonadati</taxon>
        <taxon>Myxococcota</taxon>
        <taxon>Myxococcia</taxon>
        <taxon>Myxococcales</taxon>
        <taxon>Cystobacterineae</taxon>
        <taxon>Myxococcaceae</taxon>
        <taxon>Corallococcus</taxon>
    </lineage>
</organism>
<accession>A0A3A8NG31</accession>
<dbReference type="Gene3D" id="3.40.50.1820">
    <property type="entry name" value="alpha/beta hydrolase"/>
    <property type="match status" value="1"/>
</dbReference>
<dbReference type="GO" id="GO:0008236">
    <property type="term" value="F:serine-type peptidase activity"/>
    <property type="evidence" value="ECO:0007669"/>
    <property type="project" value="InterPro"/>
</dbReference>
<evidence type="ECO:0000259" key="3">
    <source>
        <dbReference type="Pfam" id="PF00930"/>
    </source>
</evidence>
<dbReference type="InterPro" id="IPR001375">
    <property type="entry name" value="Peptidase_S9_cat"/>
</dbReference>
<dbReference type="Gene3D" id="2.140.10.30">
    <property type="entry name" value="Dipeptidylpeptidase IV, N-terminal domain"/>
    <property type="match status" value="1"/>
</dbReference>
<dbReference type="SUPFAM" id="SSF82171">
    <property type="entry name" value="DPP6 N-terminal domain-like"/>
    <property type="match status" value="1"/>
</dbReference>
<protein>
    <submittedName>
        <fullName evidence="4">S9 family peptidase</fullName>
    </submittedName>
</protein>
<feature type="domain" description="Dipeptidylpeptidase IV N-terminal" evidence="3">
    <location>
        <begin position="144"/>
        <end position="466"/>
    </location>
</feature>